<feature type="compositionally biased region" description="Low complexity" evidence="1">
    <location>
        <begin position="557"/>
        <end position="573"/>
    </location>
</feature>
<feature type="compositionally biased region" description="Polar residues" evidence="1">
    <location>
        <begin position="64"/>
        <end position="87"/>
    </location>
</feature>
<dbReference type="InterPro" id="IPR019607">
    <property type="entry name" value="Putative_zinc-finger_domain"/>
</dbReference>
<dbReference type="SUPFAM" id="SSF48452">
    <property type="entry name" value="TPR-like"/>
    <property type="match status" value="1"/>
</dbReference>
<dbReference type="Pfam" id="PF10650">
    <property type="entry name" value="zf-C3H1"/>
    <property type="match status" value="1"/>
</dbReference>
<dbReference type="GO" id="GO:0000178">
    <property type="term" value="C:exosome (RNase complex)"/>
    <property type="evidence" value="ECO:0007669"/>
    <property type="project" value="TreeGrafter"/>
</dbReference>
<dbReference type="PANTHER" id="PTHR21563:SF3">
    <property type="entry name" value="ZINC FINGER C3H1 DOMAIN-CONTAINING PROTEIN"/>
    <property type="match status" value="1"/>
</dbReference>
<proteinExistence type="predicted"/>
<protein>
    <recommendedName>
        <fullName evidence="2">Putative zinc-finger domain-containing protein</fullName>
    </recommendedName>
</protein>
<evidence type="ECO:0000256" key="1">
    <source>
        <dbReference type="SAM" id="MobiDB-lite"/>
    </source>
</evidence>
<dbReference type="Proteomes" id="UP000289340">
    <property type="component" value="Chromosome 18"/>
</dbReference>
<gene>
    <name evidence="3" type="ORF">D0Y65_049881</name>
</gene>
<feature type="compositionally biased region" description="Basic and acidic residues" evidence="1">
    <location>
        <begin position="698"/>
        <end position="712"/>
    </location>
</feature>
<evidence type="ECO:0000313" key="4">
    <source>
        <dbReference type="Proteomes" id="UP000289340"/>
    </source>
</evidence>
<feature type="compositionally biased region" description="Acidic residues" evidence="1">
    <location>
        <begin position="33"/>
        <end position="44"/>
    </location>
</feature>
<feature type="region of interest" description="Disordered" evidence="1">
    <location>
        <begin position="544"/>
        <end position="663"/>
    </location>
</feature>
<feature type="region of interest" description="Disordered" evidence="1">
    <location>
        <begin position="197"/>
        <end position="224"/>
    </location>
</feature>
<organism evidence="3 4">
    <name type="scientific">Glycine soja</name>
    <name type="common">Wild soybean</name>
    <dbReference type="NCBI Taxonomy" id="3848"/>
    <lineage>
        <taxon>Eukaryota</taxon>
        <taxon>Viridiplantae</taxon>
        <taxon>Streptophyta</taxon>
        <taxon>Embryophyta</taxon>
        <taxon>Tracheophyta</taxon>
        <taxon>Spermatophyta</taxon>
        <taxon>Magnoliopsida</taxon>
        <taxon>eudicotyledons</taxon>
        <taxon>Gunneridae</taxon>
        <taxon>Pentapetalae</taxon>
        <taxon>rosids</taxon>
        <taxon>fabids</taxon>
        <taxon>Fabales</taxon>
        <taxon>Fabaceae</taxon>
        <taxon>Papilionoideae</taxon>
        <taxon>50 kb inversion clade</taxon>
        <taxon>NPAAA clade</taxon>
        <taxon>indigoferoid/millettioid clade</taxon>
        <taxon>Phaseoleae</taxon>
        <taxon>Glycine</taxon>
        <taxon>Glycine subgen. Soja</taxon>
    </lineage>
</organism>
<dbReference type="InterPro" id="IPR039278">
    <property type="entry name" value="Red1"/>
</dbReference>
<evidence type="ECO:0000259" key="2">
    <source>
        <dbReference type="Pfam" id="PF10650"/>
    </source>
</evidence>
<feature type="region of interest" description="Disordered" evidence="1">
    <location>
        <begin position="347"/>
        <end position="386"/>
    </location>
</feature>
<feature type="region of interest" description="Disordered" evidence="1">
    <location>
        <begin position="686"/>
        <end position="712"/>
    </location>
</feature>
<comment type="caution">
    <text evidence="3">The sequence shown here is derived from an EMBL/GenBank/DDBJ whole genome shotgun (WGS) entry which is preliminary data.</text>
</comment>
<feature type="compositionally biased region" description="Polar residues" evidence="1">
    <location>
        <begin position="130"/>
        <end position="157"/>
    </location>
</feature>
<feature type="compositionally biased region" description="Basic and acidic residues" evidence="1">
    <location>
        <begin position="355"/>
        <end position="375"/>
    </location>
</feature>
<feature type="compositionally biased region" description="Polar residues" evidence="1">
    <location>
        <begin position="650"/>
        <end position="663"/>
    </location>
</feature>
<name>A0A445FZ09_GLYSO</name>
<feature type="region of interest" description="Disordered" evidence="1">
    <location>
        <begin position="247"/>
        <end position="305"/>
    </location>
</feature>
<keyword evidence="4" id="KW-1185">Reference proteome</keyword>
<feature type="compositionally biased region" description="Polar residues" evidence="1">
    <location>
        <begin position="197"/>
        <end position="207"/>
    </location>
</feature>
<feature type="domain" description="Putative zinc-finger" evidence="2">
    <location>
        <begin position="862"/>
        <end position="880"/>
    </location>
</feature>
<dbReference type="PANTHER" id="PTHR21563">
    <property type="entry name" value="ZINC FINGER C3H1 DOMAIN-CONTAINING PROTEIN"/>
    <property type="match status" value="1"/>
</dbReference>
<accession>A0A445FZ09</accession>
<feature type="compositionally biased region" description="Acidic residues" evidence="1">
    <location>
        <begin position="611"/>
        <end position="622"/>
    </location>
</feature>
<reference evidence="3 4" key="1">
    <citation type="submission" date="2018-09" db="EMBL/GenBank/DDBJ databases">
        <title>A high-quality reference genome of wild soybean provides a powerful tool to mine soybean genomes.</title>
        <authorList>
            <person name="Xie M."/>
            <person name="Chung C.Y.L."/>
            <person name="Li M.-W."/>
            <person name="Wong F.-L."/>
            <person name="Chan T.-F."/>
            <person name="Lam H.-M."/>
        </authorList>
    </citation>
    <scope>NUCLEOTIDE SEQUENCE [LARGE SCALE GENOMIC DNA]</scope>
    <source>
        <strain evidence="4">cv. W05</strain>
        <tissue evidence="3">Hypocotyl of etiolated seedlings</tissue>
    </source>
</reference>
<feature type="region of interest" description="Disordered" evidence="1">
    <location>
        <begin position="1"/>
        <end position="162"/>
    </location>
</feature>
<dbReference type="InterPro" id="IPR011990">
    <property type="entry name" value="TPR-like_helical_dom_sf"/>
</dbReference>
<sequence length="1680" mass="186856">MEDTVNLRASTTTSPAPEIPNPDLPPQTREEGELSSDDDDDENLDSSTVQSIPAVGSGSVPLVQKSTQNVQGGSSNVQLQTNRQPTAQKDIKKNQLPPKSSLWTGHVGTDKNLVISFSDDDSGSDFETKGNASRLDSSTKRTSSSLEKPNKLRQTSLPKEVPKRLSLSRTFVSSLTKIPGSNSKGVGSVPLVQGSRARNFNPVNKNLANRERGRDQGVVSNDNKLQDLRQQIALRESELKLKAAQQNKESASVLGRDHSAINSKNMARKSTPVSSGPAQLEPKEPDRKRLKVSTSYGTSQAVDSQQEVPVVKSLLPPKDSTLENYHPQERNKIDHGKKEIPLCRAEPKTITSQKQPDKHLDNSLENMPRRSRDGDGNYGCNQTEKSSRLVDPSVAFNQNALPANMSSNSVPKNFEALSNAVLLNHNGNVNVSEHNSIDLQSFFGMEELIDKELEEAQEHRHKCEIEERNALKAYLKAQRSLLEANARCTNLYHKRELYSAKLRSLILNNSGFSWSSGQHQHPDIGLDFLPGLGYEMPTSSCQRQADYNDINNPSFDSNNRGINNRHSNISNHHVTGANLGSEPCGEPDASTSEPLPQRDNYAADGFYSPSDELDTAANENEEISPPGHVSNHRDAEYHRKQNSKSKLVDTDTTSNANFSNDSPQDSLLLEAKLRSELFARFEARAKKSGNPCDDVEPAAERGAENEVGNEKTQVHKNVAVPFSRAEDTDVKGIESPERSIFVDLRDIQSQQNIGGNSLNVNYSIGSGDMPCLTNKVNIPLLIFRSAFSDLRGMFPFNSNQLQSKNMFIHANDGQNENATSLSSDETKSSDVLAISMPVTVGNLISDDSSYSCSTSVDPFWPLCMYELRGKCNNDECPWQHAKDYGDKNIQHAGSKNEDCQGRLPLPLQNANGVAKVPKCYKATILPTYLVGLDTLKADQFAYKPVVVHRNAQCWQKHFTLTLATSNLLGNGLPADGPLLHGGDERIEVHGACNTQLSSFHWRTGAGNQIKQAMADTEQVVEMALLILNQEINKLQGVRKALSVLSKALDNDPTSVVLWIVYLLIYYGNLKPNEKDDMFLCAVKLCEESYVLWLMYINSRGKLADRLVAYDTALSVLCQHAAASPKDIIHESPCILDLFLQMMHCLCMSGNVEKAIERSYGIFPTTTKSNEPHHLSLSEILNCLTVSDKCVFWVCCVYLVIYRRLPDAVVQKFESEKSLLDIEWPVVSLSEDDKEMAIKLVETAVESIDSFVYSESVKSEVNLRSAQLFALNHIRCMAALDNKECFRDLLDKYVKLYPSCIELVLASARIQKQDIDVDGFMGFEEAINRWPKEVPGIQCIWNQYIENAIHNRRIDLAKAITVRWFKCIWQVQNLPNGGKEITDDGNSCGSLGLDSKSVSDRFSSDHKQIDMMFGFLNLSLYNFLQNDKTEACIAFDKAKSTASFGGLEQCMKTYVMFLVYDAWSLKEDGSDGAIKRILELYADGSSQALLVPKVLTRKFVDNIKKPRVQHLIGNILSPVSFDCSLLNLILQSWFGSSLLPQTVSDPKHLVDFVEAIMEVVPHNFQLAIAVCKLLTKEYNSDSNSASLWFWACSNLLNAILDAMPIPPEYVWVEAGELLHNSMGIETICDRFYRRALSVYPFSIMLWKCFYKLYMTSGDAKDAVDAAKQRGIELLTKDLGTD</sequence>
<dbReference type="GO" id="GO:0005634">
    <property type="term" value="C:nucleus"/>
    <property type="evidence" value="ECO:0007669"/>
    <property type="project" value="TreeGrafter"/>
</dbReference>
<dbReference type="EMBL" id="QZWG01000018">
    <property type="protein sequence ID" value="RZB54170.1"/>
    <property type="molecule type" value="Genomic_DNA"/>
</dbReference>
<feature type="compositionally biased region" description="Polar residues" evidence="1">
    <location>
        <begin position="292"/>
        <end position="305"/>
    </location>
</feature>
<feature type="compositionally biased region" description="Polar residues" evidence="1">
    <location>
        <begin position="544"/>
        <end position="556"/>
    </location>
</feature>
<dbReference type="Gramene" id="XM_028356964.1">
    <property type="protein sequence ID" value="XP_028212765.1"/>
    <property type="gene ID" value="LOC114395241"/>
</dbReference>
<evidence type="ECO:0000313" key="3">
    <source>
        <dbReference type="EMBL" id="RZB54170.1"/>
    </source>
</evidence>